<evidence type="ECO:0000256" key="3">
    <source>
        <dbReference type="ARBA" id="ARBA00022692"/>
    </source>
</evidence>
<name>A0A1T4RYT5_9BACT</name>
<gene>
    <name evidence="9" type="ORF">SAMN02745119_03154</name>
</gene>
<dbReference type="SUPFAM" id="SSF81343">
    <property type="entry name" value="Fumarate reductase respiratory complex transmembrane subunits"/>
    <property type="match status" value="1"/>
</dbReference>
<feature type="transmembrane region" description="Helical" evidence="8">
    <location>
        <begin position="105"/>
        <end position="123"/>
    </location>
</feature>
<dbReference type="NCBIfam" id="TIGR02046">
    <property type="entry name" value="sdhC_b558_fam"/>
    <property type="match status" value="1"/>
</dbReference>
<feature type="transmembrane region" description="Helical" evidence="8">
    <location>
        <begin position="56"/>
        <end position="76"/>
    </location>
</feature>
<feature type="transmembrane region" description="Helical" evidence="8">
    <location>
        <begin position="193"/>
        <end position="220"/>
    </location>
</feature>
<dbReference type="InterPro" id="IPR034804">
    <property type="entry name" value="SQR/QFR_C/D"/>
</dbReference>
<evidence type="ECO:0000313" key="10">
    <source>
        <dbReference type="Proteomes" id="UP000190102"/>
    </source>
</evidence>
<dbReference type="InterPro" id="IPR011138">
    <property type="entry name" value="Cytochrome_b-558"/>
</dbReference>
<evidence type="ECO:0000256" key="2">
    <source>
        <dbReference type="ARBA" id="ARBA00022617"/>
    </source>
</evidence>
<keyword evidence="2" id="KW-0349">Heme</keyword>
<keyword evidence="10" id="KW-1185">Reference proteome</keyword>
<proteinExistence type="predicted"/>
<protein>
    <submittedName>
        <fullName evidence="9">Succinate dehydrogenase subunit C</fullName>
    </submittedName>
</protein>
<keyword evidence="6" id="KW-0408">Iron</keyword>
<evidence type="ECO:0000256" key="6">
    <source>
        <dbReference type="ARBA" id="ARBA00023004"/>
    </source>
</evidence>
<feature type="transmembrane region" description="Helical" evidence="8">
    <location>
        <begin position="143"/>
        <end position="172"/>
    </location>
</feature>
<dbReference type="RefSeq" id="WP_078791370.1">
    <property type="nucleotide sequence ID" value="NZ_FUWR01000027.1"/>
</dbReference>
<dbReference type="AlphaFoldDB" id="A0A1T4RYT5"/>
<dbReference type="STRING" id="115783.SAMN02745119_03154"/>
<evidence type="ECO:0000256" key="1">
    <source>
        <dbReference type="ARBA" id="ARBA00004370"/>
    </source>
</evidence>
<evidence type="ECO:0000313" key="9">
    <source>
        <dbReference type="EMBL" id="SKA21174.1"/>
    </source>
</evidence>
<dbReference type="EMBL" id="FUWR01000027">
    <property type="protein sequence ID" value="SKA21174.1"/>
    <property type="molecule type" value="Genomic_DNA"/>
</dbReference>
<evidence type="ECO:0000256" key="4">
    <source>
        <dbReference type="ARBA" id="ARBA00022723"/>
    </source>
</evidence>
<sequence length="222" mass="23915">MEFLNTSIGRKIVMAVTGLSMVLFAVVHLIGNSTIFVGPSGINAYAEHLHSMPLPIIMLFRAIMLALFVVHIVYAIQLTIENRGGRPTDYAVKATRKATFASENMIWTGLLLLAFVVYHLLHFTFRATPGLTLVNDAAGHFNVFAMVASSFSSIAGAGIYAVAMVVLFLHLYHGIQSLFQTFGLANGNTLPTITKAGALVALVLFVGFLAIPMSILFGIIKG</sequence>
<feature type="transmembrane region" description="Helical" evidence="8">
    <location>
        <begin position="12"/>
        <end position="36"/>
    </location>
</feature>
<accession>A0A1T4RYT5</accession>
<comment type="subcellular location">
    <subcellularLocation>
        <location evidence="1">Membrane</location>
    </subcellularLocation>
</comment>
<dbReference type="Pfam" id="PF01127">
    <property type="entry name" value="Sdh_cyt"/>
    <property type="match status" value="1"/>
</dbReference>
<evidence type="ECO:0000256" key="8">
    <source>
        <dbReference type="SAM" id="Phobius"/>
    </source>
</evidence>
<dbReference type="Gene3D" id="1.20.1300.10">
    <property type="entry name" value="Fumarate reductase/succinate dehydrogenase, transmembrane subunit"/>
    <property type="match status" value="1"/>
</dbReference>
<reference evidence="10" key="1">
    <citation type="submission" date="2017-02" db="EMBL/GenBank/DDBJ databases">
        <authorList>
            <person name="Varghese N."/>
            <person name="Submissions S."/>
        </authorList>
    </citation>
    <scope>NUCLEOTIDE SEQUENCE [LARGE SCALE GENOMIC DNA]</scope>
    <source>
        <strain evidence="10">ATCC BAA-34</strain>
    </source>
</reference>
<dbReference type="InterPro" id="IPR000701">
    <property type="entry name" value="SuccDH_FuR_B_TM-su"/>
</dbReference>
<dbReference type="GO" id="GO:0046872">
    <property type="term" value="F:metal ion binding"/>
    <property type="evidence" value="ECO:0007669"/>
    <property type="project" value="UniProtKB-KW"/>
</dbReference>
<organism evidence="9 10">
    <name type="scientific">Trichlorobacter thiogenes</name>
    <dbReference type="NCBI Taxonomy" id="115783"/>
    <lineage>
        <taxon>Bacteria</taxon>
        <taxon>Pseudomonadati</taxon>
        <taxon>Thermodesulfobacteriota</taxon>
        <taxon>Desulfuromonadia</taxon>
        <taxon>Geobacterales</taxon>
        <taxon>Geobacteraceae</taxon>
        <taxon>Trichlorobacter</taxon>
    </lineage>
</organism>
<dbReference type="OrthoDB" id="9802842at2"/>
<dbReference type="GO" id="GO:0016020">
    <property type="term" value="C:membrane"/>
    <property type="evidence" value="ECO:0007669"/>
    <property type="project" value="UniProtKB-SubCell"/>
</dbReference>
<dbReference type="Proteomes" id="UP000190102">
    <property type="component" value="Unassembled WGS sequence"/>
</dbReference>
<keyword evidence="5 8" id="KW-1133">Transmembrane helix</keyword>
<dbReference type="CDD" id="cd03498">
    <property type="entry name" value="SQR_TypeB_2_TM"/>
    <property type="match status" value="1"/>
</dbReference>
<keyword evidence="7 8" id="KW-0472">Membrane</keyword>
<evidence type="ECO:0000256" key="5">
    <source>
        <dbReference type="ARBA" id="ARBA00022989"/>
    </source>
</evidence>
<evidence type="ECO:0000256" key="7">
    <source>
        <dbReference type="ARBA" id="ARBA00023136"/>
    </source>
</evidence>
<keyword evidence="4" id="KW-0479">Metal-binding</keyword>
<keyword evidence="3 8" id="KW-0812">Transmembrane</keyword>